<organism evidence="2 3">
    <name type="scientific">Entomortierella parvispora</name>
    <dbReference type="NCBI Taxonomy" id="205924"/>
    <lineage>
        <taxon>Eukaryota</taxon>
        <taxon>Fungi</taxon>
        <taxon>Fungi incertae sedis</taxon>
        <taxon>Mucoromycota</taxon>
        <taxon>Mortierellomycotina</taxon>
        <taxon>Mortierellomycetes</taxon>
        <taxon>Mortierellales</taxon>
        <taxon>Mortierellaceae</taxon>
        <taxon>Entomortierella</taxon>
    </lineage>
</organism>
<dbReference type="PANTHER" id="PTHR13345">
    <property type="entry name" value="MEDIATOR OF RNA POLYMERASE II TRANSCRIPTION SUBUNIT 10"/>
    <property type="match status" value="1"/>
</dbReference>
<dbReference type="PANTHER" id="PTHR13345:SF9">
    <property type="entry name" value="PROTEIN UXT"/>
    <property type="match status" value="1"/>
</dbReference>
<dbReference type="PRINTS" id="PR01502">
    <property type="entry name" value="UXTPROTEIN"/>
</dbReference>
<dbReference type="OrthoDB" id="433124at2759"/>
<name>A0A9P3LYW3_9FUNG</name>
<dbReference type="Proteomes" id="UP000827284">
    <property type="component" value="Unassembled WGS sequence"/>
</dbReference>
<dbReference type="EMBL" id="BQFW01000011">
    <property type="protein sequence ID" value="GJJ75624.1"/>
    <property type="molecule type" value="Genomic_DNA"/>
</dbReference>
<dbReference type="InterPro" id="IPR009053">
    <property type="entry name" value="Prefoldin"/>
</dbReference>
<proteinExistence type="inferred from homology"/>
<dbReference type="Pfam" id="PF02996">
    <property type="entry name" value="Prefoldin"/>
    <property type="match status" value="1"/>
</dbReference>
<gene>
    <name evidence="2" type="ORF">EMPS_07982</name>
</gene>
<sequence length="153" mass="17493">MQSDAAVQQKLARYETFVNDTLRRDLKDALDARDVLYDQISEYLKLAKDIEVIKDNGLTEMKTQVDLGSNFYVQAKIPDTKHIFVNVGFGFHAELTLDEALAFITKKEAHLQKRAEKYTEKASQIRAHIKLVLEAMAEIMKLDTTPPPRNLNL</sequence>
<dbReference type="NCBIfam" id="TIGR00293">
    <property type="entry name" value="prefoldin subunit alpha"/>
    <property type="match status" value="1"/>
</dbReference>
<dbReference type="GO" id="GO:0016592">
    <property type="term" value="C:mediator complex"/>
    <property type="evidence" value="ECO:0007669"/>
    <property type="project" value="TreeGrafter"/>
</dbReference>
<comment type="caution">
    <text evidence="2">The sequence shown here is derived from an EMBL/GenBank/DDBJ whole genome shotgun (WGS) entry which is preliminary data.</text>
</comment>
<dbReference type="GO" id="GO:0045944">
    <property type="term" value="P:positive regulation of transcription by RNA polymerase II"/>
    <property type="evidence" value="ECO:0007669"/>
    <property type="project" value="TreeGrafter"/>
</dbReference>
<dbReference type="InterPro" id="IPR004127">
    <property type="entry name" value="Prefoldin_subunit_alpha"/>
</dbReference>
<reference evidence="2" key="1">
    <citation type="submission" date="2021-11" db="EMBL/GenBank/DDBJ databases">
        <authorList>
            <person name="Herlambang A."/>
            <person name="Guo Y."/>
            <person name="Takashima Y."/>
            <person name="Nishizawa T."/>
        </authorList>
    </citation>
    <scope>NUCLEOTIDE SEQUENCE</scope>
    <source>
        <strain evidence="2">E1425</strain>
    </source>
</reference>
<reference evidence="2" key="2">
    <citation type="journal article" date="2022" name="Microbiol. Resour. Announc.">
        <title>Whole-Genome Sequence of Entomortierella parvispora E1425, a Mucoromycotan Fungus Associated with Burkholderiaceae-Related Endosymbiotic Bacteria.</title>
        <authorList>
            <person name="Herlambang A."/>
            <person name="Guo Y."/>
            <person name="Takashima Y."/>
            <person name="Narisawa K."/>
            <person name="Ohta H."/>
            <person name="Nishizawa T."/>
        </authorList>
    </citation>
    <scope>NUCLEOTIDE SEQUENCE</scope>
    <source>
        <strain evidence="2">E1425</strain>
    </source>
</reference>
<keyword evidence="3" id="KW-1185">Reference proteome</keyword>
<evidence type="ECO:0000313" key="3">
    <source>
        <dbReference type="Proteomes" id="UP000827284"/>
    </source>
</evidence>
<protein>
    <recommendedName>
        <fullName evidence="4">Protein UXT</fullName>
    </recommendedName>
</protein>
<dbReference type="SUPFAM" id="SSF46579">
    <property type="entry name" value="Prefoldin"/>
    <property type="match status" value="1"/>
</dbReference>
<evidence type="ECO:0000313" key="2">
    <source>
        <dbReference type="EMBL" id="GJJ75624.1"/>
    </source>
</evidence>
<evidence type="ECO:0000256" key="1">
    <source>
        <dbReference type="ARBA" id="ARBA00007666"/>
    </source>
</evidence>
<dbReference type="GO" id="GO:0003714">
    <property type="term" value="F:transcription corepressor activity"/>
    <property type="evidence" value="ECO:0007669"/>
    <property type="project" value="InterPro"/>
</dbReference>
<dbReference type="InterPro" id="IPR003994">
    <property type="entry name" value="UXT"/>
</dbReference>
<dbReference type="CDD" id="cd23158">
    <property type="entry name" value="Prefoldin_UXT"/>
    <property type="match status" value="1"/>
</dbReference>
<evidence type="ECO:0008006" key="4">
    <source>
        <dbReference type="Google" id="ProtNLM"/>
    </source>
</evidence>
<comment type="similarity">
    <text evidence="1">Belongs to the UXT family.</text>
</comment>
<dbReference type="GO" id="GO:0000122">
    <property type="term" value="P:negative regulation of transcription by RNA polymerase II"/>
    <property type="evidence" value="ECO:0007669"/>
    <property type="project" value="InterPro"/>
</dbReference>
<dbReference type="Gene3D" id="1.10.287.370">
    <property type="match status" value="1"/>
</dbReference>
<accession>A0A9P3LYW3</accession>
<dbReference type="AlphaFoldDB" id="A0A9P3LYW3"/>